<feature type="transmembrane region" description="Helical" evidence="1">
    <location>
        <begin position="6"/>
        <end position="22"/>
    </location>
</feature>
<protein>
    <submittedName>
        <fullName evidence="2">Uncharacterized protein</fullName>
    </submittedName>
</protein>
<keyword evidence="3" id="KW-1185">Reference proteome</keyword>
<gene>
    <name evidence="2" type="ORF">B841_10320</name>
</gene>
<dbReference type="Proteomes" id="UP000015388">
    <property type="component" value="Chromosome"/>
</dbReference>
<keyword evidence="1" id="KW-1133">Transmembrane helix</keyword>
<dbReference type="EMBL" id="CP003924">
    <property type="protein sequence ID" value="AGS35536.1"/>
    <property type="molecule type" value="Genomic_DNA"/>
</dbReference>
<evidence type="ECO:0000313" key="3">
    <source>
        <dbReference type="Proteomes" id="UP000015388"/>
    </source>
</evidence>
<dbReference type="HOGENOM" id="CLU_184312_0_0_11"/>
<evidence type="ECO:0000256" key="1">
    <source>
        <dbReference type="SAM" id="Phobius"/>
    </source>
</evidence>
<dbReference type="RefSeq" id="WP_020935469.1">
    <property type="nucleotide sequence ID" value="NC_021915.1"/>
</dbReference>
<organism evidence="2 3">
    <name type="scientific">Corynebacterium maris DSM 45190</name>
    <dbReference type="NCBI Taxonomy" id="1224163"/>
    <lineage>
        <taxon>Bacteria</taxon>
        <taxon>Bacillati</taxon>
        <taxon>Actinomycetota</taxon>
        <taxon>Actinomycetes</taxon>
        <taxon>Mycobacteriales</taxon>
        <taxon>Corynebacteriaceae</taxon>
        <taxon>Corynebacterium</taxon>
    </lineage>
</organism>
<keyword evidence="1" id="KW-0812">Transmembrane</keyword>
<feature type="transmembrane region" description="Helical" evidence="1">
    <location>
        <begin position="54"/>
        <end position="72"/>
    </location>
</feature>
<evidence type="ECO:0000313" key="2">
    <source>
        <dbReference type="EMBL" id="AGS35536.1"/>
    </source>
</evidence>
<accession>S5TKZ6</accession>
<sequence length="88" mass="9548">MGFTVTAIVIAVLAGIGTFYTWDRNKGLSMGLAVITLLAGAVGTVGAFVAALSFFFRILPILLMVGGVWLIWKVIQKNRGRDRTDVQY</sequence>
<dbReference type="PATRIC" id="fig|1224163.3.peg.2082"/>
<dbReference type="KEGG" id="cmd:B841_10320"/>
<dbReference type="AlphaFoldDB" id="S5TKZ6"/>
<reference evidence="2 3" key="1">
    <citation type="submission" date="2012-11" db="EMBL/GenBank/DDBJ databases">
        <title>The complete genome sequence of Corynebacterium maris Coryn-1 (=DSM 45190).</title>
        <authorList>
            <person name="Schaffert L."/>
            <person name="Albersmeier A."/>
            <person name="Kalinowski J."/>
            <person name="Ruckert C."/>
        </authorList>
    </citation>
    <scope>NUCLEOTIDE SEQUENCE [LARGE SCALE GENOMIC DNA]</scope>
    <source>
        <strain evidence="3">Coryn-1</strain>
    </source>
</reference>
<proteinExistence type="predicted"/>
<feature type="transmembrane region" description="Helical" evidence="1">
    <location>
        <begin position="29"/>
        <end position="48"/>
    </location>
</feature>
<keyword evidence="1" id="KW-0472">Membrane</keyword>
<dbReference type="OrthoDB" id="9980227at2"/>
<dbReference type="STRING" id="1224163.B841_10320"/>
<name>S5TKZ6_9CORY</name>